<dbReference type="GO" id="GO:0005840">
    <property type="term" value="C:ribosome"/>
    <property type="evidence" value="ECO:0007669"/>
    <property type="project" value="UniProtKB-KW"/>
</dbReference>
<comment type="caution">
    <text evidence="6">The sequence shown here is derived from an EMBL/GenBank/DDBJ whole genome shotgun (WGS) entry which is preliminary data.</text>
</comment>
<dbReference type="HAMAP" id="MF_00294">
    <property type="entry name" value="Ribosomal_bL33"/>
    <property type="match status" value="1"/>
</dbReference>
<reference evidence="6 7" key="1">
    <citation type="submission" date="2019-03" db="EMBL/GenBank/DDBJ databases">
        <title>Genomic Encyclopedia of Type Strains, Phase IV (KMG-IV): sequencing the most valuable type-strain genomes for metagenomic binning, comparative biology and taxonomic classification.</title>
        <authorList>
            <person name="Goeker M."/>
        </authorList>
    </citation>
    <scope>NUCLEOTIDE SEQUENCE [LARGE SCALE GENOMIC DNA]</scope>
    <source>
        <strain evidence="6 7">LX-B</strain>
    </source>
</reference>
<dbReference type="GO" id="GO:0003735">
    <property type="term" value="F:structural constituent of ribosome"/>
    <property type="evidence" value="ECO:0007669"/>
    <property type="project" value="InterPro"/>
</dbReference>
<dbReference type="GO" id="GO:0005737">
    <property type="term" value="C:cytoplasm"/>
    <property type="evidence" value="ECO:0007669"/>
    <property type="project" value="UniProtKB-ARBA"/>
</dbReference>
<gene>
    <name evidence="5" type="primary">rpmG</name>
    <name evidence="6" type="ORF">EDC14_10652</name>
</gene>
<proteinExistence type="inferred from homology"/>
<dbReference type="GO" id="GO:0006412">
    <property type="term" value="P:translation"/>
    <property type="evidence" value="ECO:0007669"/>
    <property type="project" value="UniProtKB-UniRule"/>
</dbReference>
<protein>
    <recommendedName>
        <fullName evidence="4 5">Large ribosomal subunit protein bL33</fullName>
    </recommendedName>
</protein>
<dbReference type="AlphaFoldDB" id="A0A4R1QM39"/>
<accession>A0A4R1QM39</accession>
<evidence type="ECO:0000256" key="5">
    <source>
        <dbReference type="HAMAP-Rule" id="MF_00294"/>
    </source>
</evidence>
<dbReference type="GO" id="GO:1990904">
    <property type="term" value="C:ribonucleoprotein complex"/>
    <property type="evidence" value="ECO:0007669"/>
    <property type="project" value="UniProtKB-KW"/>
</dbReference>
<dbReference type="InterPro" id="IPR011332">
    <property type="entry name" value="Ribosomal_zn-bd"/>
</dbReference>
<dbReference type="NCBIfam" id="NF001860">
    <property type="entry name" value="PRK00595.1"/>
    <property type="match status" value="1"/>
</dbReference>
<dbReference type="NCBIfam" id="TIGR01023">
    <property type="entry name" value="rpmG_bact"/>
    <property type="match status" value="1"/>
</dbReference>
<keyword evidence="2 5" id="KW-0689">Ribosomal protein</keyword>
<evidence type="ECO:0000256" key="1">
    <source>
        <dbReference type="ARBA" id="ARBA00007596"/>
    </source>
</evidence>
<organism evidence="6 7">
    <name type="scientific">Hydrogenispora ethanolica</name>
    <dbReference type="NCBI Taxonomy" id="1082276"/>
    <lineage>
        <taxon>Bacteria</taxon>
        <taxon>Bacillati</taxon>
        <taxon>Bacillota</taxon>
        <taxon>Hydrogenispora</taxon>
    </lineage>
</organism>
<sequence>MREGITLACSECKNRNYRTIKNKKNNPERLELKKYCKFCRKETSHKETR</sequence>
<dbReference type="OrthoDB" id="9801333at2"/>
<evidence type="ECO:0000313" key="7">
    <source>
        <dbReference type="Proteomes" id="UP000295008"/>
    </source>
</evidence>
<dbReference type="InterPro" id="IPR018264">
    <property type="entry name" value="Ribosomal_bL33_CS"/>
</dbReference>
<dbReference type="Proteomes" id="UP000295008">
    <property type="component" value="Unassembled WGS sequence"/>
</dbReference>
<evidence type="ECO:0000256" key="3">
    <source>
        <dbReference type="ARBA" id="ARBA00023274"/>
    </source>
</evidence>
<dbReference type="PANTHER" id="PTHR43168:SF2">
    <property type="entry name" value="LARGE RIBOSOMAL SUBUNIT PROTEIN BL33C"/>
    <property type="match status" value="1"/>
</dbReference>
<dbReference type="RefSeq" id="WP_132018099.1">
    <property type="nucleotide sequence ID" value="NZ_SLUN01000065.1"/>
</dbReference>
<dbReference type="InterPro" id="IPR038584">
    <property type="entry name" value="Ribosomal_bL33_sf"/>
</dbReference>
<dbReference type="SUPFAM" id="SSF57829">
    <property type="entry name" value="Zn-binding ribosomal proteins"/>
    <property type="match status" value="1"/>
</dbReference>
<dbReference type="PANTHER" id="PTHR43168">
    <property type="entry name" value="50S RIBOSOMAL PROTEIN L33, CHLOROPLASTIC"/>
    <property type="match status" value="1"/>
</dbReference>
<evidence type="ECO:0000256" key="4">
    <source>
        <dbReference type="ARBA" id="ARBA00035176"/>
    </source>
</evidence>
<dbReference type="InterPro" id="IPR001705">
    <property type="entry name" value="Ribosomal_bL33"/>
</dbReference>
<evidence type="ECO:0000313" key="6">
    <source>
        <dbReference type="EMBL" id="TCL54297.1"/>
    </source>
</evidence>
<keyword evidence="3 5" id="KW-0687">Ribonucleoprotein</keyword>
<keyword evidence="7" id="KW-1185">Reference proteome</keyword>
<dbReference type="Gene3D" id="2.20.28.120">
    <property type="entry name" value="Ribosomal protein L33"/>
    <property type="match status" value="1"/>
</dbReference>
<dbReference type="NCBIfam" id="NF001764">
    <property type="entry name" value="PRK00504.1"/>
    <property type="match status" value="1"/>
</dbReference>
<dbReference type="EMBL" id="SLUN01000065">
    <property type="protein sequence ID" value="TCL54297.1"/>
    <property type="molecule type" value="Genomic_DNA"/>
</dbReference>
<evidence type="ECO:0000256" key="2">
    <source>
        <dbReference type="ARBA" id="ARBA00022980"/>
    </source>
</evidence>
<dbReference type="Pfam" id="PF00471">
    <property type="entry name" value="Ribosomal_L33"/>
    <property type="match status" value="1"/>
</dbReference>
<name>A0A4R1QM39_HYDET</name>
<comment type="similarity">
    <text evidence="1 5">Belongs to the bacterial ribosomal protein bL33 family.</text>
</comment>
<dbReference type="PROSITE" id="PS00582">
    <property type="entry name" value="RIBOSOMAL_L33"/>
    <property type="match status" value="1"/>
</dbReference>